<dbReference type="EMBL" id="AP023343">
    <property type="protein sequence ID" value="BCI85036.1"/>
    <property type="molecule type" value="Genomic_DNA"/>
</dbReference>
<organism evidence="2 3">
    <name type="scientific">Mycobacterium kansasii</name>
    <dbReference type="NCBI Taxonomy" id="1768"/>
    <lineage>
        <taxon>Bacteria</taxon>
        <taxon>Bacillati</taxon>
        <taxon>Actinomycetota</taxon>
        <taxon>Actinomycetes</taxon>
        <taxon>Mycobacteriales</taxon>
        <taxon>Mycobacteriaceae</taxon>
        <taxon>Mycobacterium</taxon>
    </lineage>
</organism>
<evidence type="ECO:0000256" key="1">
    <source>
        <dbReference type="SAM" id="MobiDB-lite"/>
    </source>
</evidence>
<dbReference type="AlphaFoldDB" id="A0A7G1I1V6"/>
<dbReference type="Proteomes" id="UP000516380">
    <property type="component" value="Chromosome"/>
</dbReference>
<evidence type="ECO:0000313" key="3">
    <source>
        <dbReference type="Proteomes" id="UP000516380"/>
    </source>
</evidence>
<reference evidence="2 3" key="1">
    <citation type="submission" date="2020-07" db="EMBL/GenBank/DDBJ databases">
        <title>Mycobacterium kansasii (former subtype) with zoonotic potential isolated from diseased indoor pet cat, Japan.</title>
        <authorList>
            <person name="Fukano H."/>
            <person name="Terazono T."/>
            <person name="Hoshino Y."/>
        </authorList>
    </citation>
    <scope>NUCLEOTIDE SEQUENCE [LARGE SCALE GENOMIC DNA]</scope>
    <source>
        <strain evidence="2 3">Kuro-I</strain>
    </source>
</reference>
<feature type="region of interest" description="Disordered" evidence="1">
    <location>
        <begin position="19"/>
        <end position="60"/>
    </location>
</feature>
<accession>A0A7G1I1V6</accession>
<proteinExistence type="predicted"/>
<gene>
    <name evidence="2" type="ORF">NIIDMKKI_02420</name>
</gene>
<keyword evidence="3" id="KW-1185">Reference proteome</keyword>
<name>A0A7G1I1V6_MYCKA</name>
<protein>
    <submittedName>
        <fullName evidence="2">Uncharacterized protein</fullName>
    </submittedName>
</protein>
<sequence>MVLASVNATEACAAVSAAAARSPIPDTLPRPPVGLPGAGQQSLRMQRNGLGSRDASASAK</sequence>
<evidence type="ECO:0000313" key="2">
    <source>
        <dbReference type="EMBL" id="BCI85036.1"/>
    </source>
</evidence>